<keyword evidence="16" id="KW-1185">Reference proteome</keyword>
<dbReference type="Pfam" id="PF03552">
    <property type="entry name" value="Cellulose_synt"/>
    <property type="match status" value="2"/>
</dbReference>
<dbReference type="Proteomes" id="UP001202328">
    <property type="component" value="Unassembled WGS sequence"/>
</dbReference>
<feature type="active site" evidence="11">
    <location>
        <position position="149"/>
    </location>
</feature>
<evidence type="ECO:0000256" key="6">
    <source>
        <dbReference type="ARBA" id="ARBA00023034"/>
    </source>
</evidence>
<comment type="similarity">
    <text evidence="10">Belongs to the glycosyltransferase 2 family. Plant cellulose synthase-like G subfamily.</text>
</comment>
<feature type="binding site" evidence="12">
    <location>
        <position position="119"/>
    </location>
    <ligand>
        <name>UDP-alpha-D-glucose</name>
        <dbReference type="ChEBI" id="CHEBI:58885"/>
    </ligand>
</feature>
<evidence type="ECO:0000313" key="16">
    <source>
        <dbReference type="Proteomes" id="UP001202328"/>
    </source>
</evidence>
<dbReference type="GO" id="GO:0000139">
    <property type="term" value="C:Golgi membrane"/>
    <property type="evidence" value="ECO:0007669"/>
    <property type="project" value="UniProtKB-SubCell"/>
</dbReference>
<evidence type="ECO:0000256" key="7">
    <source>
        <dbReference type="ARBA" id="ARBA00023136"/>
    </source>
</evidence>
<evidence type="ECO:0000256" key="9">
    <source>
        <dbReference type="ARBA" id="ARBA00037405"/>
    </source>
</evidence>
<reference evidence="15" key="1">
    <citation type="submission" date="2022-04" db="EMBL/GenBank/DDBJ databases">
        <title>A functionally conserved STORR gene fusion in Papaver species that diverged 16.8 million years ago.</title>
        <authorList>
            <person name="Catania T."/>
        </authorList>
    </citation>
    <scope>NUCLEOTIDE SEQUENCE</scope>
    <source>
        <strain evidence="15">S-188037</strain>
    </source>
</reference>
<keyword evidence="8" id="KW-0961">Cell wall biogenesis/degradation</keyword>
<dbReference type="InterPro" id="IPR029044">
    <property type="entry name" value="Nucleotide-diphossugar_trans"/>
</dbReference>
<dbReference type="EMBL" id="JAJJMB010012081">
    <property type="protein sequence ID" value="KAI3891070.1"/>
    <property type="molecule type" value="Genomic_DNA"/>
</dbReference>
<feature type="transmembrane region" description="Helical" evidence="14">
    <location>
        <begin position="647"/>
        <end position="673"/>
    </location>
</feature>
<dbReference type="FunFam" id="3.90.550.10:FF:000135">
    <property type="entry name" value="Cellulose synthase-like protein G3"/>
    <property type="match status" value="1"/>
</dbReference>
<evidence type="ECO:0000256" key="13">
    <source>
        <dbReference type="PIRSR" id="PIRSR605150-3"/>
    </source>
</evidence>
<evidence type="ECO:0000256" key="11">
    <source>
        <dbReference type="PIRSR" id="PIRSR605150-1"/>
    </source>
</evidence>
<comment type="function">
    <text evidence="9">Thought to be a Golgi-localized beta-glycan synthase that polymerize the backbones of noncellulosic polysaccharides (hemicelluloses) of plant cell wall.</text>
</comment>
<comment type="subcellular location">
    <subcellularLocation>
        <location evidence="1">Golgi apparatus membrane</location>
        <topology evidence="1">Multi-pass membrane protein</topology>
    </subcellularLocation>
</comment>
<feature type="binding site" evidence="12">
    <location>
        <position position="149"/>
    </location>
    <ligand>
        <name>UDP-alpha-D-glucose</name>
        <dbReference type="ChEBI" id="CHEBI:58885"/>
    </ligand>
</feature>
<feature type="active site" evidence="11">
    <location>
        <position position="452"/>
    </location>
</feature>
<evidence type="ECO:0000256" key="10">
    <source>
        <dbReference type="ARBA" id="ARBA00061657"/>
    </source>
</evidence>
<evidence type="ECO:0000256" key="5">
    <source>
        <dbReference type="ARBA" id="ARBA00022989"/>
    </source>
</evidence>
<dbReference type="Gene3D" id="3.90.550.10">
    <property type="entry name" value="Spore Coat Polysaccharide Biosynthesis Protein SpsA, Chain A"/>
    <property type="match status" value="2"/>
</dbReference>
<dbReference type="GO" id="GO:0071555">
    <property type="term" value="P:cell wall organization"/>
    <property type="evidence" value="ECO:0007669"/>
    <property type="project" value="UniProtKB-KW"/>
</dbReference>
<dbReference type="GO" id="GO:0030244">
    <property type="term" value="P:cellulose biosynthetic process"/>
    <property type="evidence" value="ECO:0007669"/>
    <property type="project" value="InterPro"/>
</dbReference>
<evidence type="ECO:0000256" key="4">
    <source>
        <dbReference type="ARBA" id="ARBA00022692"/>
    </source>
</evidence>
<evidence type="ECO:0000256" key="12">
    <source>
        <dbReference type="PIRSR" id="PIRSR605150-2"/>
    </source>
</evidence>
<keyword evidence="2" id="KW-0328">Glycosyltransferase</keyword>
<accession>A0AAD4XBJ4</accession>
<dbReference type="PANTHER" id="PTHR13301">
    <property type="entry name" value="X-BOX TRANSCRIPTION FACTOR-RELATED"/>
    <property type="match status" value="1"/>
</dbReference>
<organism evidence="15 16">
    <name type="scientific">Papaver atlanticum</name>
    <dbReference type="NCBI Taxonomy" id="357466"/>
    <lineage>
        <taxon>Eukaryota</taxon>
        <taxon>Viridiplantae</taxon>
        <taxon>Streptophyta</taxon>
        <taxon>Embryophyta</taxon>
        <taxon>Tracheophyta</taxon>
        <taxon>Spermatophyta</taxon>
        <taxon>Magnoliopsida</taxon>
        <taxon>Ranunculales</taxon>
        <taxon>Papaveraceae</taxon>
        <taxon>Papaveroideae</taxon>
        <taxon>Papaver</taxon>
    </lineage>
</organism>
<feature type="transmembrane region" description="Helical" evidence="14">
    <location>
        <begin position="715"/>
        <end position="739"/>
    </location>
</feature>
<dbReference type="FunFam" id="3.90.550.10:FF:000138">
    <property type="entry name" value="Cellulose synthase isolog"/>
    <property type="match status" value="1"/>
</dbReference>
<proteinExistence type="inferred from homology"/>
<evidence type="ECO:0000256" key="8">
    <source>
        <dbReference type="ARBA" id="ARBA00023316"/>
    </source>
</evidence>
<evidence type="ECO:0008006" key="17">
    <source>
        <dbReference type="Google" id="ProtNLM"/>
    </source>
</evidence>
<feature type="transmembrane region" description="Helical" evidence="14">
    <location>
        <begin position="30"/>
        <end position="48"/>
    </location>
</feature>
<feature type="binding site" evidence="13">
    <location>
        <position position="311"/>
    </location>
    <ligand>
        <name>Mn(2+)</name>
        <dbReference type="ChEBI" id="CHEBI:29035"/>
    </ligand>
</feature>
<keyword evidence="6" id="KW-0333">Golgi apparatus</keyword>
<feature type="transmembrane region" description="Helical" evidence="14">
    <location>
        <begin position="685"/>
        <end position="703"/>
    </location>
</feature>
<evidence type="ECO:0000256" key="1">
    <source>
        <dbReference type="ARBA" id="ARBA00004653"/>
    </source>
</evidence>
<keyword evidence="4 14" id="KW-0812">Transmembrane</keyword>
<evidence type="ECO:0000256" key="2">
    <source>
        <dbReference type="ARBA" id="ARBA00022676"/>
    </source>
</evidence>
<feature type="transmembrane region" description="Helical" evidence="14">
    <location>
        <begin position="524"/>
        <end position="543"/>
    </location>
</feature>
<sequence length="741" mass="83898">MTTTTSSSSSSSPPLLHTYKVLRHTPLNRIFAVVYTTAILSLFVHHFINLLHSSNTTTFLLHFTFLFSDVILSFMWATTQAFRWRPIHRTVYTENLSKVISSRDYPKLDVFICTADPYKEPPMGVVNTALSVMAYDYPPDKISVYISDDGGSELTLFAFMEAAKFAAHWLPFCKENNVEDRSPAVYFSSGHYTPTTHTEELKMMYDTMKMKVESVVERGSVADEYIKTDEQREAFNKWTAEFTRQNHPTVIQVLLENGKNTDITGLEMPNLVYVSRQKSKASHHHFKAGALNVLLRISATMTNAPVILTLDCDMYANDPSTPLQSLCFLADSKMSKYAYVQFPQRFHGINKNDIYGGENKRLYQINPVGMDGLAGTSYVGSGAFFRRRAFFGGPSSYVSAEKPELNPDYATDKVIHSEVVLKMAHSVAGCEFENGSKWGHKIGFRYGSLVEDYFTGYQLNCEGWDSVFYHPDRAAFWGDTPISFDGSLSQNKRWSVGTLEVAFSKYSPIIFGTKARGILMGLAYSHYAFWGTWCIPITVYAFVPQLALLNGVSSFPKVSDPWFYLYVFLILGSYMQDFLDFMSMGGTFQRWWNDQRMWLVRGISSYLFASMDFLAESLGVSSFGFNITSKVVDDEQNKHYEQGVFEFGIASPLFVPLTTTSIISFVAFSVGMTRVILGNEKMEEVFIQLVLSGFWMVNCWPVYEAMLLRSDRGRMSLKTTIVSSILAFALYSVSCCLSFRI</sequence>
<keyword evidence="7 14" id="KW-0472">Membrane</keyword>
<keyword evidence="5 14" id="KW-1133">Transmembrane helix</keyword>
<feature type="binding site" evidence="13">
    <location>
        <position position="287"/>
    </location>
    <ligand>
        <name>Mn(2+)</name>
        <dbReference type="ChEBI" id="CHEBI:29035"/>
    </ligand>
</feature>
<feature type="binding site" evidence="12">
    <location>
        <position position="120"/>
    </location>
    <ligand>
        <name>UDP-alpha-D-glucose</name>
        <dbReference type="ChEBI" id="CHEBI:58885"/>
    </ligand>
</feature>
<dbReference type="SUPFAM" id="SSF53448">
    <property type="entry name" value="Nucleotide-diphospho-sugar transferases"/>
    <property type="match status" value="1"/>
</dbReference>
<feature type="transmembrane region" description="Helical" evidence="14">
    <location>
        <begin position="563"/>
        <end position="582"/>
    </location>
</feature>
<dbReference type="GO" id="GO:0016760">
    <property type="term" value="F:cellulose synthase (UDP-forming) activity"/>
    <property type="evidence" value="ECO:0007669"/>
    <property type="project" value="InterPro"/>
</dbReference>
<evidence type="ECO:0000256" key="14">
    <source>
        <dbReference type="SAM" id="Phobius"/>
    </source>
</evidence>
<dbReference type="InterPro" id="IPR005150">
    <property type="entry name" value="Cellulose_synth"/>
</dbReference>
<name>A0AAD4XBJ4_9MAGN</name>
<feature type="transmembrane region" description="Helical" evidence="14">
    <location>
        <begin position="60"/>
        <end position="79"/>
    </location>
</feature>
<evidence type="ECO:0000313" key="15">
    <source>
        <dbReference type="EMBL" id="KAI3891070.1"/>
    </source>
</evidence>
<gene>
    <name evidence="15" type="ORF">MKW98_007375</name>
</gene>
<comment type="caution">
    <text evidence="15">The sequence shown here is derived from an EMBL/GenBank/DDBJ whole genome shotgun (WGS) entry which is preliminary data.</text>
</comment>
<keyword evidence="3" id="KW-0808">Transferase</keyword>
<dbReference type="AlphaFoldDB" id="A0AAD4XBJ4"/>
<protein>
    <recommendedName>
        <fullName evidence="17">Cellulose synthase-like protein G3</fullName>
    </recommendedName>
</protein>
<evidence type="ECO:0000256" key="3">
    <source>
        <dbReference type="ARBA" id="ARBA00022679"/>
    </source>
</evidence>